<dbReference type="InterPro" id="IPR036736">
    <property type="entry name" value="ACP-like_sf"/>
</dbReference>
<dbReference type="InterPro" id="IPR050091">
    <property type="entry name" value="PKS_NRPS_Biosynth_Enz"/>
</dbReference>
<dbReference type="Pfam" id="PF00109">
    <property type="entry name" value="ketoacyl-synt"/>
    <property type="match status" value="1"/>
</dbReference>
<dbReference type="SUPFAM" id="SSF51735">
    <property type="entry name" value="NAD(P)-binding Rossmann-fold domains"/>
    <property type="match status" value="2"/>
</dbReference>
<dbReference type="InterPro" id="IPR032821">
    <property type="entry name" value="PKS_assoc"/>
</dbReference>
<dbReference type="FunFam" id="1.10.1200.10:FF:000007">
    <property type="entry name" value="Probable polyketide synthase pks17"/>
    <property type="match status" value="1"/>
</dbReference>
<dbReference type="PROSITE" id="PS52004">
    <property type="entry name" value="KS3_2"/>
    <property type="match status" value="1"/>
</dbReference>
<dbReference type="Gene3D" id="1.10.1200.10">
    <property type="entry name" value="ACP-like"/>
    <property type="match status" value="1"/>
</dbReference>
<dbReference type="InterPro" id="IPR041618">
    <property type="entry name" value="PKS_DE"/>
</dbReference>
<evidence type="ECO:0000256" key="4">
    <source>
        <dbReference type="ARBA" id="ARBA00023194"/>
    </source>
</evidence>
<dbReference type="CDD" id="cd08952">
    <property type="entry name" value="KR_1_SDR_x"/>
    <property type="match status" value="1"/>
</dbReference>
<dbReference type="InterPro" id="IPR006162">
    <property type="entry name" value="Ppantetheine_attach_site"/>
</dbReference>
<dbReference type="Pfam" id="PF08659">
    <property type="entry name" value="KR"/>
    <property type="match status" value="1"/>
</dbReference>
<dbReference type="Gene3D" id="3.40.366.10">
    <property type="entry name" value="Malonyl-Coenzyme A Acyl Carrier Protein, domain 2"/>
    <property type="match status" value="1"/>
</dbReference>
<dbReference type="InterPro" id="IPR016035">
    <property type="entry name" value="Acyl_Trfase/lysoPLipase"/>
</dbReference>
<dbReference type="PANTHER" id="PTHR43775">
    <property type="entry name" value="FATTY ACID SYNTHASE"/>
    <property type="match status" value="1"/>
</dbReference>
<dbReference type="Gene3D" id="3.40.47.10">
    <property type="match status" value="1"/>
</dbReference>
<dbReference type="GO" id="GO:0004312">
    <property type="term" value="F:fatty acid synthase activity"/>
    <property type="evidence" value="ECO:0007669"/>
    <property type="project" value="TreeGrafter"/>
</dbReference>
<dbReference type="GO" id="GO:0033068">
    <property type="term" value="P:macrolide biosynthetic process"/>
    <property type="evidence" value="ECO:0007669"/>
    <property type="project" value="UniProtKB-ARBA"/>
</dbReference>
<dbReference type="SMART" id="SM00822">
    <property type="entry name" value="PKS_KR"/>
    <property type="match status" value="1"/>
</dbReference>
<feature type="non-terminal residue" evidence="9">
    <location>
        <position position="1253"/>
    </location>
</feature>
<dbReference type="PROSITE" id="PS00606">
    <property type="entry name" value="KS3_1"/>
    <property type="match status" value="1"/>
</dbReference>
<dbReference type="Proteomes" id="UP000037982">
    <property type="component" value="Unassembled WGS sequence"/>
</dbReference>
<dbReference type="Pfam" id="PF02801">
    <property type="entry name" value="Ketoacyl-synt_C"/>
    <property type="match status" value="1"/>
</dbReference>
<keyword evidence="5" id="KW-0511">Multifunctional enzyme</keyword>
<evidence type="ECO:0000259" key="8">
    <source>
        <dbReference type="PROSITE" id="PS52004"/>
    </source>
</evidence>
<dbReference type="EMBL" id="LGKG01000212">
    <property type="protein sequence ID" value="KPC58362.1"/>
    <property type="molecule type" value="Genomic_DNA"/>
</dbReference>
<dbReference type="InterPro" id="IPR014030">
    <property type="entry name" value="Ketoacyl_synth_N"/>
</dbReference>
<keyword evidence="1" id="KW-0596">Phosphopantetheine</keyword>
<evidence type="ECO:0000256" key="6">
    <source>
        <dbReference type="ARBA" id="ARBA00023315"/>
    </source>
</evidence>
<dbReference type="CDD" id="cd00833">
    <property type="entry name" value="PKS"/>
    <property type="match status" value="1"/>
</dbReference>
<dbReference type="InterPro" id="IPR013968">
    <property type="entry name" value="PKS_KR"/>
</dbReference>
<keyword evidence="4" id="KW-0045">Antibiotic biosynthesis</keyword>
<proteinExistence type="predicted"/>
<dbReference type="PROSITE" id="PS50075">
    <property type="entry name" value="CARRIER"/>
    <property type="match status" value="1"/>
</dbReference>
<dbReference type="SUPFAM" id="SSF53901">
    <property type="entry name" value="Thiolase-like"/>
    <property type="match status" value="1"/>
</dbReference>
<name>A0A0N0GUJ5_9ACTN</name>
<dbReference type="FunFam" id="3.40.47.10:FF:000019">
    <property type="entry name" value="Polyketide synthase type I"/>
    <property type="match status" value="1"/>
</dbReference>
<dbReference type="PANTHER" id="PTHR43775:SF51">
    <property type="entry name" value="INACTIVE PHENOLPHTHIOCEROL SYNTHESIS POLYKETIDE SYNTHASE TYPE I PKS1-RELATED"/>
    <property type="match status" value="1"/>
</dbReference>
<dbReference type="InterPro" id="IPR018201">
    <property type="entry name" value="Ketoacyl_synth_AS"/>
</dbReference>
<dbReference type="InterPro" id="IPR016039">
    <property type="entry name" value="Thiolase-like"/>
</dbReference>
<dbReference type="SMART" id="SM00825">
    <property type="entry name" value="PKS_KS"/>
    <property type="match status" value="1"/>
</dbReference>
<evidence type="ECO:0000313" key="10">
    <source>
        <dbReference type="Proteomes" id="UP000037982"/>
    </source>
</evidence>
<keyword evidence="6" id="KW-0012">Acyltransferase</keyword>
<keyword evidence="10" id="KW-1185">Reference proteome</keyword>
<dbReference type="Pfam" id="PF18369">
    <property type="entry name" value="PKS_DE"/>
    <property type="match status" value="1"/>
</dbReference>
<dbReference type="AlphaFoldDB" id="A0A0N0GUJ5"/>
<sequence>FLTSAGEAFAHGADVDWSQVIPAEAATVDLPTYAFQHQRYWLESEQLDEVFADPADARFWDAVEREDLDTLSTELGLTGEEQQHLVRSVLPVLVNWRRERHDRAAVDSWRYEVTWRRSDDVKSPSLEGTWLMVAEPGTGERVRTALAAFGATVVPVDWRPADTDRAALAARLHDAAEAVEAADGRIRGVLSLLGAEETSHPDSPAVPSGLAGTLTLVQALGDAELDAPLWILTDNAVQVTATDPAPSPAQAQLWGLGRVIGLEHAARWGGLVDVPRDLDDRTAARLAAVLAADGDEDQIALRTDGAWLRRLAHARPAAGPARSWTPRGTVLVTGGTGALGAQVARWLAAHGAEHLVLTSRRGEAAPGAPALRDELTALGSRVTLAACDVADRDALAALLAGIPADCPLTAVVHTAGVADVLALDDSGLADLAYAAEGKVTGARNLDELLGDTPLDAFVLFSSNAGVWGGGGQGAYAAANAALDALAGQRRARGLTATSIAWGLWAGDSGLADPGGQDYVLRRGLRPMAASTAVKALVHAVEHEDTFVAVADVDWERFAPAFTASRPRPLIADLPEVRKLTADPEPSGETTALAARLREVAEADRADVVLALVREHAAAVLGHPDASAIAPRRAFRDLGFDSLTAVEIRNRIGAATGLRLPATLVFDYPSAADVAEYLLAQVAGETPATTTGATAAVAEEPIAIVAMSCRFPGGADSPEQLWDLVRSGTDTMGGFPEDRGWDLDGIYHPDPDHSGTTYTREGAFVHDAGAFDPTFFGISPREALAMDPQQRLLLEAAWETLERAGIDPATLRGSRTGVFVGTSAQGYGAEGYEIPEGGEGYFVTGGQTSVASGRISYTFGLEGPALTVDTACSSSLVAMHLAAQSLRQGECTAALAGGVAVMASPGAFVEFSRQRGMAPDGRCKPFAAAADGTGWGEGVGLLLLERLSDARRAGHTVLAVLRGSAINSDGASNGISAPNGPSQQRVIRDALANARLGTADVDVVEAHGTGTTLGDPIEAQALLATYGQDRPADRPLWLGSVKSNIGHTQTAAGVAGVIKMVLAMRHGVLPKSLHVDEPSPHVDWASGAVELLTENRDWPELDRPRRAGVSSFGVSGTNAHLILEQGDAVTEFADEPAPADAGLPVPLLLSAASDAALRGQAERLAARLTERPELPLADVGHALATTRAAFDRRATVVAADRSEALAGLAAVAEGRVPVVSVSGGKVAFLFAGQGSQRVGMGRELYEAFPVFRAV</sequence>
<dbReference type="InterPro" id="IPR014031">
    <property type="entry name" value="Ketoacyl_synth_C"/>
</dbReference>
<protein>
    <submittedName>
        <fullName evidence="9">Polyketide synthase</fullName>
    </submittedName>
</protein>
<keyword evidence="2" id="KW-0597">Phosphoprotein</keyword>
<feature type="non-terminal residue" evidence="9">
    <location>
        <position position="1"/>
    </location>
</feature>
<dbReference type="InterPro" id="IPR009081">
    <property type="entry name" value="PP-bd_ACP"/>
</dbReference>
<evidence type="ECO:0000256" key="1">
    <source>
        <dbReference type="ARBA" id="ARBA00022450"/>
    </source>
</evidence>
<dbReference type="Gene3D" id="6.10.140.1830">
    <property type="match status" value="1"/>
</dbReference>
<dbReference type="InterPro" id="IPR057326">
    <property type="entry name" value="KR_dom"/>
</dbReference>
<feature type="domain" description="Ketosynthase family 3 (KS3)" evidence="8">
    <location>
        <begin position="698"/>
        <end position="1124"/>
    </location>
</feature>
<dbReference type="GO" id="GO:0006633">
    <property type="term" value="P:fatty acid biosynthetic process"/>
    <property type="evidence" value="ECO:0007669"/>
    <property type="project" value="InterPro"/>
</dbReference>
<dbReference type="InterPro" id="IPR020841">
    <property type="entry name" value="PKS_Beta-ketoAc_synthase_dom"/>
</dbReference>
<reference evidence="10" key="1">
    <citation type="submission" date="2015-07" db="EMBL/GenBank/DDBJ databases">
        <authorList>
            <person name="Ju K.-S."/>
            <person name="Doroghazi J.R."/>
            <person name="Metcalf W.W."/>
        </authorList>
    </citation>
    <scope>NUCLEOTIDE SEQUENCE [LARGE SCALE GENOMIC DNA]</scope>
    <source>
        <strain evidence="10">NRRL ISP-5002</strain>
    </source>
</reference>
<evidence type="ECO:0000259" key="7">
    <source>
        <dbReference type="PROSITE" id="PS50075"/>
    </source>
</evidence>
<dbReference type="InterPro" id="IPR001227">
    <property type="entry name" value="Ac_transferase_dom_sf"/>
</dbReference>
<evidence type="ECO:0000313" key="9">
    <source>
        <dbReference type="EMBL" id="KPC58362.1"/>
    </source>
</evidence>
<dbReference type="SMART" id="SM01294">
    <property type="entry name" value="PKS_PP_betabranch"/>
    <property type="match status" value="1"/>
</dbReference>
<dbReference type="SUPFAM" id="SSF47336">
    <property type="entry name" value="ACP-like"/>
    <property type="match status" value="1"/>
</dbReference>
<dbReference type="SMART" id="SM00823">
    <property type="entry name" value="PKS_PP"/>
    <property type="match status" value="1"/>
</dbReference>
<gene>
    <name evidence="9" type="ORF">ADL29_40220</name>
</gene>
<dbReference type="RefSeq" id="WP_157878697.1">
    <property type="nucleotide sequence ID" value="NZ_LGKG01000212.1"/>
</dbReference>
<organism evidence="9 10">
    <name type="scientific">Streptomyces chattanoogensis</name>
    <dbReference type="NCBI Taxonomy" id="66876"/>
    <lineage>
        <taxon>Bacteria</taxon>
        <taxon>Bacillati</taxon>
        <taxon>Actinomycetota</taxon>
        <taxon>Actinomycetes</taxon>
        <taxon>Kitasatosporales</taxon>
        <taxon>Streptomycetaceae</taxon>
        <taxon>Streptomyces</taxon>
    </lineage>
</organism>
<feature type="domain" description="Carrier" evidence="7">
    <location>
        <begin position="606"/>
        <end position="681"/>
    </location>
</feature>
<dbReference type="GO" id="GO:0031177">
    <property type="term" value="F:phosphopantetheine binding"/>
    <property type="evidence" value="ECO:0007669"/>
    <property type="project" value="InterPro"/>
</dbReference>
<dbReference type="InterPro" id="IPR020806">
    <property type="entry name" value="PKS_PP-bd"/>
</dbReference>
<dbReference type="Gene3D" id="3.30.70.3290">
    <property type="match status" value="1"/>
</dbReference>
<dbReference type="Pfam" id="PF00550">
    <property type="entry name" value="PP-binding"/>
    <property type="match status" value="1"/>
</dbReference>
<comment type="caution">
    <text evidence="9">The sequence shown here is derived from an EMBL/GenBank/DDBJ whole genome shotgun (WGS) entry which is preliminary data.</text>
</comment>
<keyword evidence="3" id="KW-0808">Transferase</keyword>
<accession>A0A0N0GUJ5</accession>
<dbReference type="Pfam" id="PF16197">
    <property type="entry name" value="KAsynt_C_assoc"/>
    <property type="match status" value="1"/>
</dbReference>
<dbReference type="GO" id="GO:0004315">
    <property type="term" value="F:3-oxoacyl-[acyl-carrier-protein] synthase activity"/>
    <property type="evidence" value="ECO:0007669"/>
    <property type="project" value="InterPro"/>
</dbReference>
<dbReference type="Gene3D" id="3.40.50.720">
    <property type="entry name" value="NAD(P)-binding Rossmann-like Domain"/>
    <property type="match status" value="1"/>
</dbReference>
<evidence type="ECO:0000256" key="3">
    <source>
        <dbReference type="ARBA" id="ARBA00022679"/>
    </source>
</evidence>
<dbReference type="SUPFAM" id="SSF52151">
    <property type="entry name" value="FabD/lysophospholipase-like"/>
    <property type="match status" value="1"/>
</dbReference>
<evidence type="ECO:0000256" key="5">
    <source>
        <dbReference type="ARBA" id="ARBA00023268"/>
    </source>
</evidence>
<dbReference type="InterPro" id="IPR036291">
    <property type="entry name" value="NAD(P)-bd_dom_sf"/>
</dbReference>
<evidence type="ECO:0000256" key="2">
    <source>
        <dbReference type="ARBA" id="ARBA00022553"/>
    </source>
</evidence>
<dbReference type="PROSITE" id="PS00012">
    <property type="entry name" value="PHOSPHOPANTETHEINE"/>
    <property type="match status" value="1"/>
</dbReference>